<evidence type="ECO:0000313" key="1">
    <source>
        <dbReference type="EMBL" id="MFM0446558.1"/>
    </source>
</evidence>
<evidence type="ECO:0000313" key="2">
    <source>
        <dbReference type="Proteomes" id="UP001629288"/>
    </source>
</evidence>
<comment type="caution">
    <text evidence="1">The sequence shown here is derived from an EMBL/GenBank/DDBJ whole genome shotgun (WGS) entry which is preliminary data.</text>
</comment>
<accession>A0ABW9C8F5</accession>
<gene>
    <name evidence="1" type="ORF">PQR00_23420</name>
</gene>
<sequence>MFLFSGLRLAKACTISSAGNSRFPVIWFEVFQTLLPVSIRWSAFANGIKLVMQKMEFVSWAKSKLALARFNLSPLTHVRSGIRQSSVFVSRCVYSCALMGLRLRAQKVELWIMPG</sequence>
<keyword evidence="2" id="KW-1185">Reference proteome</keyword>
<name>A0ABW9C8F5_9BURK</name>
<organism evidence="1 2">
    <name type="scientific">Paraburkholderia strydomiana</name>
    <dbReference type="NCBI Taxonomy" id="1245417"/>
    <lineage>
        <taxon>Bacteria</taxon>
        <taxon>Pseudomonadati</taxon>
        <taxon>Pseudomonadota</taxon>
        <taxon>Betaproteobacteria</taxon>
        <taxon>Burkholderiales</taxon>
        <taxon>Burkholderiaceae</taxon>
        <taxon>Paraburkholderia</taxon>
    </lineage>
</organism>
<evidence type="ECO:0008006" key="3">
    <source>
        <dbReference type="Google" id="ProtNLM"/>
    </source>
</evidence>
<dbReference type="RefSeq" id="WP_131315617.1">
    <property type="nucleotide sequence ID" value="NZ_JAQQDH010000008.1"/>
</dbReference>
<reference evidence="1 2" key="1">
    <citation type="journal article" date="2024" name="Chem. Sci.">
        <title>Discovery of megapolipeptins by genome mining of a Burkholderiales bacteria collection.</title>
        <authorList>
            <person name="Paulo B.S."/>
            <person name="Recchia M.J.J."/>
            <person name="Lee S."/>
            <person name="Fergusson C.H."/>
            <person name="Romanowski S.B."/>
            <person name="Hernandez A."/>
            <person name="Krull N."/>
            <person name="Liu D.Y."/>
            <person name="Cavanagh H."/>
            <person name="Bos A."/>
            <person name="Gray C.A."/>
            <person name="Murphy B.T."/>
            <person name="Linington R.G."/>
            <person name="Eustaquio A.S."/>
        </authorList>
    </citation>
    <scope>NUCLEOTIDE SEQUENCE [LARGE SCALE GENOMIC DNA]</scope>
    <source>
        <strain evidence="1 2">RL17-379-BIB-C</strain>
    </source>
</reference>
<protein>
    <recommendedName>
        <fullName evidence="3">Secreted protein</fullName>
    </recommendedName>
</protein>
<dbReference type="EMBL" id="JAQQDH010000008">
    <property type="protein sequence ID" value="MFM0446558.1"/>
    <property type="molecule type" value="Genomic_DNA"/>
</dbReference>
<proteinExistence type="predicted"/>
<dbReference type="Proteomes" id="UP001629288">
    <property type="component" value="Unassembled WGS sequence"/>
</dbReference>